<evidence type="ECO:0000313" key="6">
    <source>
        <dbReference type="Proteomes" id="UP000199392"/>
    </source>
</evidence>
<dbReference type="Pfam" id="PF00534">
    <property type="entry name" value="Glycos_transf_1"/>
    <property type="match status" value="1"/>
</dbReference>
<dbReference type="GO" id="GO:0016757">
    <property type="term" value="F:glycosyltransferase activity"/>
    <property type="evidence" value="ECO:0007669"/>
    <property type="project" value="UniProtKB-KW"/>
</dbReference>
<feature type="domain" description="Glycosyltransferase subfamily 4-like N-terminal" evidence="4">
    <location>
        <begin position="14"/>
        <end position="176"/>
    </location>
</feature>
<dbReference type="STRING" id="311180.SAMN04488050_103148"/>
<name>A0A1I6RK93_9RHOB</name>
<evidence type="ECO:0000259" key="3">
    <source>
        <dbReference type="Pfam" id="PF00534"/>
    </source>
</evidence>
<dbReference type="InterPro" id="IPR028098">
    <property type="entry name" value="Glyco_trans_4-like_N"/>
</dbReference>
<dbReference type="SUPFAM" id="SSF53756">
    <property type="entry name" value="UDP-Glycosyltransferase/glycogen phosphorylase"/>
    <property type="match status" value="1"/>
</dbReference>
<keyword evidence="2 5" id="KW-0808">Transferase</keyword>
<dbReference type="Pfam" id="PF13579">
    <property type="entry name" value="Glyco_trans_4_4"/>
    <property type="match status" value="1"/>
</dbReference>
<proteinExistence type="predicted"/>
<dbReference type="EMBL" id="FOZW01000003">
    <property type="protein sequence ID" value="SFS65030.1"/>
    <property type="molecule type" value="Genomic_DNA"/>
</dbReference>
<accession>A0A1I6RK93</accession>
<sequence>MRQISLLALTKSTGGIALYNKLLLSELRRIGVRSHTLCLSENSEAYAADLTRRGLGAEPVEMARYSIDLGGDARVLRRVIEASREQDADVIVCHGSKSGFIGRAAGRITGRPVVYRQASMPFQRRVQGAKAPFYWALDFAARGFGGHVVTLTDHARDQTLRAKLMPPERVSVIRTGVDVDRFRPARERAEARRALGLDPERPVVGWMGRIEPQKAPLDYVEALRDLVARYPHVQFVMAGEGRLQAEVDQALQAAGLAGRVRMLGWQADPVAALQAFDVYVLSSHWEGLPITLLEAMACGCCCISTDVDGCSDALEDGISGRLVAAADTTGLARALNSVLHDPELRCRYAAAGRERAVTLFDKETMVAKWVELLSQLTAGRASVPVAGAAGAASEGGQ</sequence>
<evidence type="ECO:0000256" key="2">
    <source>
        <dbReference type="ARBA" id="ARBA00022679"/>
    </source>
</evidence>
<dbReference type="Proteomes" id="UP000199392">
    <property type="component" value="Unassembled WGS sequence"/>
</dbReference>
<organism evidence="5 6">
    <name type="scientific">Alloyangia pacifica</name>
    <dbReference type="NCBI Taxonomy" id="311180"/>
    <lineage>
        <taxon>Bacteria</taxon>
        <taxon>Pseudomonadati</taxon>
        <taxon>Pseudomonadota</taxon>
        <taxon>Alphaproteobacteria</taxon>
        <taxon>Rhodobacterales</taxon>
        <taxon>Roseobacteraceae</taxon>
        <taxon>Alloyangia</taxon>
    </lineage>
</organism>
<keyword evidence="6" id="KW-1185">Reference proteome</keyword>
<gene>
    <name evidence="5" type="ORF">SAMN04488050_103148</name>
</gene>
<evidence type="ECO:0000259" key="4">
    <source>
        <dbReference type="Pfam" id="PF13579"/>
    </source>
</evidence>
<protein>
    <submittedName>
        <fullName evidence="5">Glycosyltransferase involved in cell wall bisynthesis</fullName>
    </submittedName>
</protein>
<dbReference type="OrthoDB" id="7527790at2"/>
<dbReference type="RefSeq" id="WP_092422834.1">
    <property type="nucleotide sequence ID" value="NZ_FNCL01000003.1"/>
</dbReference>
<dbReference type="AlphaFoldDB" id="A0A1I6RK93"/>
<feature type="domain" description="Glycosyl transferase family 1" evidence="3">
    <location>
        <begin position="188"/>
        <end position="355"/>
    </location>
</feature>
<dbReference type="PANTHER" id="PTHR12526:SF510">
    <property type="entry name" value="D-INOSITOL 3-PHOSPHATE GLYCOSYLTRANSFERASE"/>
    <property type="match status" value="1"/>
</dbReference>
<keyword evidence="1" id="KW-0328">Glycosyltransferase</keyword>
<dbReference type="PANTHER" id="PTHR12526">
    <property type="entry name" value="GLYCOSYLTRANSFERASE"/>
    <property type="match status" value="1"/>
</dbReference>
<reference evidence="6" key="1">
    <citation type="submission" date="2016-10" db="EMBL/GenBank/DDBJ databases">
        <authorList>
            <person name="Varghese N."/>
            <person name="Submissions S."/>
        </authorList>
    </citation>
    <scope>NUCLEOTIDE SEQUENCE [LARGE SCALE GENOMIC DNA]</scope>
    <source>
        <strain evidence="6">DSM 26894</strain>
    </source>
</reference>
<dbReference type="Gene3D" id="3.40.50.2000">
    <property type="entry name" value="Glycogen Phosphorylase B"/>
    <property type="match status" value="2"/>
</dbReference>
<evidence type="ECO:0000313" key="5">
    <source>
        <dbReference type="EMBL" id="SFS65030.1"/>
    </source>
</evidence>
<dbReference type="InterPro" id="IPR001296">
    <property type="entry name" value="Glyco_trans_1"/>
</dbReference>
<evidence type="ECO:0000256" key="1">
    <source>
        <dbReference type="ARBA" id="ARBA00022676"/>
    </source>
</evidence>